<keyword evidence="2" id="KW-1185">Reference proteome</keyword>
<evidence type="ECO:0000313" key="2">
    <source>
        <dbReference type="Proteomes" id="UP000481861"/>
    </source>
</evidence>
<name>A0A7C8MIK4_9PLEO</name>
<comment type="caution">
    <text evidence="1">The sequence shown here is derived from an EMBL/GenBank/DDBJ whole genome shotgun (WGS) entry which is preliminary data.</text>
</comment>
<sequence length="630" mass="70609">MPQSQADQKLEGFINMTVRSAEQHGCKCSTLQTGSFDVGDIFDEGPANGVQLGGKEADELKTRFLNRLAATFAGEDRQNNPTMALMKEREEEQDVSIYITECNKISHGKKFERQRNLSNLQRVLGNIHRHEGNNSHSRDELRDILSKCYRSRIVQYAKELGKCFKDLESIFDNMITNLLGALGEVDQDLDRELGDEMISLRNDIFDISDQSLAEEQCELVAKCWKVAQMVNLEDRLQHLMELSSCSAVPNELYRGTCALASSKRTFHTLVKAAIVFPGFANVKIQYGLPPPPPAPPNTRPRGPVVPHSPVPVSGSLVTAGETCSPTSTSATLVTAREKYSPTSTSATLVTEREKCSPTSISATLVTPLETSKRNTAYQAARASTSDPSEGFFGPARAFLPPAERQLGFRQLVPPAKRHAFLLLACLLRQKNPDPQWDCYHVFGYPTCRNQDEAQALGGIYSAIFTQCGEKVAMFAEVWRALEPNTVTQLFDKYDYQLFREAVPEVELFLRTQPNARESVWRLVQFLRATDTTDPPPCLQRDYGFDRCKHREDVMALKGIYSQVLKGRHPLALHRACVLGKLKEFTSSVVVNINEKVARLLQNQYPISGLGYEQLTGAVQFGRTYFRNRRK</sequence>
<protein>
    <submittedName>
        <fullName evidence="1">Uncharacterized protein</fullName>
    </submittedName>
</protein>
<reference evidence="1 2" key="1">
    <citation type="submission" date="2020-01" db="EMBL/GenBank/DDBJ databases">
        <authorList>
            <consortium name="DOE Joint Genome Institute"/>
            <person name="Haridas S."/>
            <person name="Albert R."/>
            <person name="Binder M."/>
            <person name="Bloem J."/>
            <person name="Labutti K."/>
            <person name="Salamov A."/>
            <person name="Andreopoulos B."/>
            <person name="Baker S.E."/>
            <person name="Barry K."/>
            <person name="Bills G."/>
            <person name="Bluhm B.H."/>
            <person name="Cannon C."/>
            <person name="Castanera R."/>
            <person name="Culley D.E."/>
            <person name="Daum C."/>
            <person name="Ezra D."/>
            <person name="Gonzalez J.B."/>
            <person name="Henrissat B."/>
            <person name="Kuo A."/>
            <person name="Liang C."/>
            <person name="Lipzen A."/>
            <person name="Lutzoni F."/>
            <person name="Magnuson J."/>
            <person name="Mondo S."/>
            <person name="Nolan M."/>
            <person name="Ohm R."/>
            <person name="Pangilinan J."/>
            <person name="Park H.-J.H."/>
            <person name="Ramirez L."/>
            <person name="Alfaro M."/>
            <person name="Sun H."/>
            <person name="Tritt A."/>
            <person name="Yoshinaga Y."/>
            <person name="Zwiers L.-H.L."/>
            <person name="Turgeon B.G."/>
            <person name="Goodwin S.B."/>
            <person name="Spatafora J.W."/>
            <person name="Crous P.W."/>
            <person name="Grigoriev I.V."/>
        </authorList>
    </citation>
    <scope>NUCLEOTIDE SEQUENCE [LARGE SCALE GENOMIC DNA]</scope>
    <source>
        <strain evidence="1 2">CBS 611.86</strain>
    </source>
</reference>
<organism evidence="1 2">
    <name type="scientific">Massariosphaeria phaeospora</name>
    <dbReference type="NCBI Taxonomy" id="100035"/>
    <lineage>
        <taxon>Eukaryota</taxon>
        <taxon>Fungi</taxon>
        <taxon>Dikarya</taxon>
        <taxon>Ascomycota</taxon>
        <taxon>Pezizomycotina</taxon>
        <taxon>Dothideomycetes</taxon>
        <taxon>Pleosporomycetidae</taxon>
        <taxon>Pleosporales</taxon>
        <taxon>Pleosporales incertae sedis</taxon>
        <taxon>Massariosphaeria</taxon>
    </lineage>
</organism>
<dbReference type="AlphaFoldDB" id="A0A7C8MIK4"/>
<evidence type="ECO:0000313" key="1">
    <source>
        <dbReference type="EMBL" id="KAF2878339.1"/>
    </source>
</evidence>
<dbReference type="Proteomes" id="UP000481861">
    <property type="component" value="Unassembled WGS sequence"/>
</dbReference>
<proteinExistence type="predicted"/>
<dbReference type="EMBL" id="JAADJZ010000001">
    <property type="protein sequence ID" value="KAF2878339.1"/>
    <property type="molecule type" value="Genomic_DNA"/>
</dbReference>
<gene>
    <name evidence="1" type="ORF">BDV95DRAFT_600999</name>
</gene>
<dbReference type="OrthoDB" id="4851849at2759"/>
<accession>A0A7C8MIK4</accession>